<dbReference type="Pfam" id="PF01062">
    <property type="entry name" value="Bestrophin"/>
    <property type="match status" value="1"/>
</dbReference>
<reference evidence="3" key="1">
    <citation type="submission" date="2021-01" db="EMBL/GenBank/DDBJ databases">
        <authorList>
            <person name="Corre E."/>
            <person name="Pelletier E."/>
            <person name="Niang G."/>
            <person name="Scheremetjew M."/>
            <person name="Finn R."/>
            <person name="Kale V."/>
            <person name="Holt S."/>
            <person name="Cochrane G."/>
            <person name="Meng A."/>
            <person name="Brown T."/>
            <person name="Cohen L."/>
        </authorList>
    </citation>
    <scope>NUCLEOTIDE SEQUENCE</scope>
    <source>
        <strain evidence="3">308</strain>
    </source>
</reference>
<dbReference type="CDD" id="cd00038">
    <property type="entry name" value="CAP_ED"/>
    <property type="match status" value="1"/>
</dbReference>
<dbReference type="EMBL" id="HBFR01041626">
    <property type="protein sequence ID" value="CAD8903202.1"/>
    <property type="molecule type" value="Transcribed_RNA"/>
</dbReference>
<dbReference type="InterPro" id="IPR018490">
    <property type="entry name" value="cNMP-bd_dom_sf"/>
</dbReference>
<dbReference type="InterPro" id="IPR014710">
    <property type="entry name" value="RmlC-like_jellyroll"/>
</dbReference>
<dbReference type="PROSITE" id="PS50042">
    <property type="entry name" value="CNMP_BINDING_3"/>
    <property type="match status" value="1"/>
</dbReference>
<keyword evidence="1" id="KW-0472">Membrane</keyword>
<dbReference type="PANTHER" id="PTHR11635">
    <property type="entry name" value="CAMP-DEPENDENT PROTEIN KINASE REGULATORY CHAIN"/>
    <property type="match status" value="1"/>
</dbReference>
<evidence type="ECO:0000313" key="3">
    <source>
        <dbReference type="EMBL" id="CAD8903202.1"/>
    </source>
</evidence>
<dbReference type="AlphaFoldDB" id="A0A7S1G0Y0"/>
<dbReference type="GO" id="GO:0034236">
    <property type="term" value="F:protein kinase A catalytic subunit binding"/>
    <property type="evidence" value="ECO:0007669"/>
    <property type="project" value="TreeGrafter"/>
</dbReference>
<dbReference type="SUPFAM" id="SSF51206">
    <property type="entry name" value="cAMP-binding domain-like"/>
    <property type="match status" value="1"/>
</dbReference>
<evidence type="ECO:0000259" key="2">
    <source>
        <dbReference type="PROSITE" id="PS50042"/>
    </source>
</evidence>
<dbReference type="GO" id="GO:0005829">
    <property type="term" value="C:cytosol"/>
    <property type="evidence" value="ECO:0007669"/>
    <property type="project" value="TreeGrafter"/>
</dbReference>
<evidence type="ECO:0000256" key="1">
    <source>
        <dbReference type="SAM" id="Phobius"/>
    </source>
</evidence>
<sequence>MVGHCHPSSMVRWAFVCSRIAGTISAFASHPKSQPPAITSLRATSDTLDKSFLRESLPKNSLFQKLPEESLASLIDAFEPFRAARRQAIVTQGDPCADDYVYVIADGSCKVRVDGKNVPKPYGTIGSGTLFGELGVLYNETRRATVLCESESATLFRIAAASFRTIMEIDQREDLERMREIDRAIDQVSGTGRLYEGGDIIPQYKPQAEWLWRQWSGTIVKISFRTVLGNMLLCLAINVWVQHASGADYHHYFWTADGVVLPDKDLPLVRDLSLISKIWGYQRTLTTFVLTFFVNRAFGFWKDIYADTRKIQNSIDGYFLLLSTNVKRNDDGTLTQQSIELLEDVGQYSRVFHALYWASMAKRFQVLGTDLGLQRMASRGMITRNQLRILQSLDVTDQQLKLAPLEWMLIRPIRAMEEGVVAGDTATKGQLLKQMGKLRDSYMAIPDKLAGRMPLAYTQFVQILVDTYVLIAPFALYAELGAYAIVAVGLITLFYTGLLNLAKIFLDPLNNENYCEADANFLDLGVLIRESNGASTRWRRVGEKLPFE</sequence>
<accession>A0A7S1G0Y0</accession>
<dbReference type="GO" id="GO:0004862">
    <property type="term" value="F:cAMP-dependent protein kinase inhibitor activity"/>
    <property type="evidence" value="ECO:0007669"/>
    <property type="project" value="TreeGrafter"/>
</dbReference>
<dbReference type="PANTHER" id="PTHR11635:SF152">
    <property type="entry name" value="CAMP-DEPENDENT PROTEIN KINASE TYPE I REGULATORY SUBUNIT-RELATED"/>
    <property type="match status" value="1"/>
</dbReference>
<name>A0A7S1G0Y0_9STRA</name>
<dbReference type="InterPro" id="IPR021134">
    <property type="entry name" value="Bestrophin-like"/>
</dbReference>
<dbReference type="InterPro" id="IPR000595">
    <property type="entry name" value="cNMP-bd_dom"/>
</dbReference>
<dbReference type="GO" id="GO:0005254">
    <property type="term" value="F:chloride channel activity"/>
    <property type="evidence" value="ECO:0007669"/>
    <property type="project" value="InterPro"/>
</dbReference>
<dbReference type="SMART" id="SM00100">
    <property type="entry name" value="cNMP"/>
    <property type="match status" value="1"/>
</dbReference>
<keyword evidence="1" id="KW-1133">Transmembrane helix</keyword>
<dbReference type="Pfam" id="PF00027">
    <property type="entry name" value="cNMP_binding"/>
    <property type="match status" value="1"/>
</dbReference>
<dbReference type="Gene3D" id="2.60.120.10">
    <property type="entry name" value="Jelly Rolls"/>
    <property type="match status" value="1"/>
</dbReference>
<gene>
    <name evidence="3" type="ORF">CHYS00102_LOCUS30421</name>
</gene>
<dbReference type="InterPro" id="IPR050503">
    <property type="entry name" value="cAMP-dep_PK_reg_su-like"/>
</dbReference>
<keyword evidence="1" id="KW-0812">Transmembrane</keyword>
<feature type="transmembrane region" description="Helical" evidence="1">
    <location>
        <begin position="482"/>
        <end position="502"/>
    </location>
</feature>
<proteinExistence type="predicted"/>
<feature type="domain" description="Cyclic nucleotide-binding" evidence="2">
    <location>
        <begin position="62"/>
        <end position="167"/>
    </location>
</feature>
<dbReference type="GO" id="GO:0005952">
    <property type="term" value="C:cAMP-dependent protein kinase complex"/>
    <property type="evidence" value="ECO:0007669"/>
    <property type="project" value="InterPro"/>
</dbReference>
<dbReference type="GO" id="GO:0030552">
    <property type="term" value="F:cAMP binding"/>
    <property type="evidence" value="ECO:0007669"/>
    <property type="project" value="TreeGrafter"/>
</dbReference>
<organism evidence="3">
    <name type="scientific">Corethron hystrix</name>
    <dbReference type="NCBI Taxonomy" id="216773"/>
    <lineage>
        <taxon>Eukaryota</taxon>
        <taxon>Sar</taxon>
        <taxon>Stramenopiles</taxon>
        <taxon>Ochrophyta</taxon>
        <taxon>Bacillariophyta</taxon>
        <taxon>Coscinodiscophyceae</taxon>
        <taxon>Corethrophycidae</taxon>
        <taxon>Corethrales</taxon>
        <taxon>Corethraceae</taxon>
        <taxon>Corethron</taxon>
    </lineage>
</organism>
<protein>
    <recommendedName>
        <fullName evidence="2">Cyclic nucleotide-binding domain-containing protein</fullName>
    </recommendedName>
</protein>